<name>A0A4Y2GW93_ARAVE</name>
<sequence>MMRSAPELAPTLQTSAPHQLAAEENIWRPAGLDDDRNYVERRYLRDLRDFARDFNDVNDADAYSDDPVKMK</sequence>
<keyword evidence="2" id="KW-1185">Reference proteome</keyword>
<dbReference type="Proteomes" id="UP000499080">
    <property type="component" value="Unassembled WGS sequence"/>
</dbReference>
<organism evidence="1 2">
    <name type="scientific">Araneus ventricosus</name>
    <name type="common">Orbweaver spider</name>
    <name type="synonym">Epeira ventricosa</name>
    <dbReference type="NCBI Taxonomy" id="182803"/>
    <lineage>
        <taxon>Eukaryota</taxon>
        <taxon>Metazoa</taxon>
        <taxon>Ecdysozoa</taxon>
        <taxon>Arthropoda</taxon>
        <taxon>Chelicerata</taxon>
        <taxon>Arachnida</taxon>
        <taxon>Araneae</taxon>
        <taxon>Araneomorphae</taxon>
        <taxon>Entelegynae</taxon>
        <taxon>Araneoidea</taxon>
        <taxon>Araneidae</taxon>
        <taxon>Araneus</taxon>
    </lineage>
</organism>
<dbReference type="EMBL" id="BGPR01001579">
    <property type="protein sequence ID" value="GBM57139.1"/>
    <property type="molecule type" value="Genomic_DNA"/>
</dbReference>
<accession>A0A4Y2GW93</accession>
<dbReference type="AlphaFoldDB" id="A0A4Y2GW93"/>
<comment type="caution">
    <text evidence="1">The sequence shown here is derived from an EMBL/GenBank/DDBJ whole genome shotgun (WGS) entry which is preliminary data.</text>
</comment>
<proteinExistence type="predicted"/>
<gene>
    <name evidence="1" type="ORF">AVEN_237378_1</name>
</gene>
<protein>
    <submittedName>
        <fullName evidence="1">Uncharacterized protein</fullName>
    </submittedName>
</protein>
<reference evidence="1 2" key="1">
    <citation type="journal article" date="2019" name="Sci. Rep.">
        <title>Orb-weaving spider Araneus ventricosus genome elucidates the spidroin gene catalogue.</title>
        <authorList>
            <person name="Kono N."/>
            <person name="Nakamura H."/>
            <person name="Ohtoshi R."/>
            <person name="Moran D.A.P."/>
            <person name="Shinohara A."/>
            <person name="Yoshida Y."/>
            <person name="Fujiwara M."/>
            <person name="Mori M."/>
            <person name="Tomita M."/>
            <person name="Arakawa K."/>
        </authorList>
    </citation>
    <scope>NUCLEOTIDE SEQUENCE [LARGE SCALE GENOMIC DNA]</scope>
</reference>
<evidence type="ECO:0000313" key="1">
    <source>
        <dbReference type="EMBL" id="GBM57139.1"/>
    </source>
</evidence>
<evidence type="ECO:0000313" key="2">
    <source>
        <dbReference type="Proteomes" id="UP000499080"/>
    </source>
</evidence>